<protein>
    <submittedName>
        <fullName evidence="1">Uncharacterized protein</fullName>
    </submittedName>
</protein>
<evidence type="ECO:0000313" key="2">
    <source>
        <dbReference type="Proteomes" id="UP000016498"/>
    </source>
</evidence>
<accession>U1RF65</accession>
<gene>
    <name evidence="1" type="ORF">HMPREF1549_01856</name>
</gene>
<organism evidence="1 2">
    <name type="scientific">Actinomyces johnsonii F0510</name>
    <dbReference type="NCBI Taxonomy" id="1227262"/>
    <lineage>
        <taxon>Bacteria</taxon>
        <taxon>Bacillati</taxon>
        <taxon>Actinomycetota</taxon>
        <taxon>Actinomycetes</taxon>
        <taxon>Actinomycetales</taxon>
        <taxon>Actinomycetaceae</taxon>
        <taxon>Actinomyces</taxon>
    </lineage>
</organism>
<dbReference type="AlphaFoldDB" id="U1RF65"/>
<proteinExistence type="predicted"/>
<dbReference type="Proteomes" id="UP000016498">
    <property type="component" value="Unassembled WGS sequence"/>
</dbReference>
<dbReference type="EMBL" id="AWSD01000199">
    <property type="protein sequence ID" value="ERH18288.1"/>
    <property type="molecule type" value="Genomic_DNA"/>
</dbReference>
<comment type="caution">
    <text evidence="1">The sequence shown here is derived from an EMBL/GenBank/DDBJ whole genome shotgun (WGS) entry which is preliminary data.</text>
</comment>
<evidence type="ECO:0000313" key="1">
    <source>
        <dbReference type="EMBL" id="ERH18288.1"/>
    </source>
</evidence>
<name>U1RF65_9ACTO</name>
<sequence>MLQLLRQVIRQSDAQSPIHRMPPLPTRRTLHRCPEGVTRASGCAVGDQWTPSRAFLA</sequence>
<dbReference type="HOGENOM" id="CLU_2986176_0_0_11"/>
<reference evidence="1 2" key="1">
    <citation type="submission" date="2013-06" db="EMBL/GenBank/DDBJ databases">
        <authorList>
            <person name="Weinstock G."/>
            <person name="Sodergren E."/>
            <person name="Lobos E.A."/>
            <person name="Fulton L."/>
            <person name="Fulton R."/>
            <person name="Courtney L."/>
            <person name="Fronick C."/>
            <person name="O'Laughlin M."/>
            <person name="Godfrey J."/>
            <person name="Wilson R.M."/>
            <person name="Miner T."/>
            <person name="Farmer C."/>
            <person name="Delehaunty K."/>
            <person name="Cordes M."/>
            <person name="Minx P."/>
            <person name="Tomlinson C."/>
            <person name="Chen J."/>
            <person name="Wollam A."/>
            <person name="Pepin K.H."/>
            <person name="Bhonagiri V."/>
            <person name="Zhang X."/>
            <person name="Warren W."/>
            <person name="Mitreva M."/>
            <person name="Mardis E.R."/>
            <person name="Wilson R.K."/>
        </authorList>
    </citation>
    <scope>NUCLEOTIDE SEQUENCE [LARGE SCALE GENOMIC DNA]</scope>
    <source>
        <strain evidence="1 2">F0510</strain>
    </source>
</reference>